<feature type="transmembrane region" description="Helical" evidence="1">
    <location>
        <begin position="123"/>
        <end position="146"/>
    </location>
</feature>
<dbReference type="Proteomes" id="UP000305874">
    <property type="component" value="Unassembled WGS sequence"/>
</dbReference>
<dbReference type="EMBL" id="PNCG01000001">
    <property type="protein sequence ID" value="TMP88933.1"/>
    <property type="molecule type" value="Genomic_DNA"/>
</dbReference>
<evidence type="ECO:0008006" key="4">
    <source>
        <dbReference type="Google" id="ProtNLM"/>
    </source>
</evidence>
<protein>
    <recommendedName>
        <fullName evidence="4">Membrane protein triplicated sequence</fullName>
    </recommendedName>
</protein>
<feature type="transmembrane region" description="Helical" evidence="1">
    <location>
        <begin position="42"/>
        <end position="59"/>
    </location>
</feature>
<proteinExistence type="predicted"/>
<keyword evidence="1" id="KW-1133">Transmembrane helix</keyword>
<reference evidence="3" key="2">
    <citation type="submission" date="2019-06" db="EMBL/GenBank/DDBJ databases">
        <title>Co-occurence of chitin degradation, pigmentation and bioactivity in marine Pseudoalteromonas.</title>
        <authorList>
            <person name="Sonnenschein E.C."/>
            <person name="Bech P.K."/>
        </authorList>
    </citation>
    <scope>NUCLEOTIDE SEQUENCE [LARGE SCALE GENOMIC DNA]</scope>
    <source>
        <strain evidence="3">S2897</strain>
    </source>
</reference>
<keyword evidence="1" id="KW-0472">Membrane</keyword>
<gene>
    <name evidence="2" type="ORF">CWC05_00850</name>
</gene>
<evidence type="ECO:0000313" key="3">
    <source>
        <dbReference type="Proteomes" id="UP000305874"/>
    </source>
</evidence>
<feature type="transmembrane region" description="Helical" evidence="1">
    <location>
        <begin position="65"/>
        <end position="84"/>
    </location>
</feature>
<dbReference type="RefSeq" id="WP_138547084.1">
    <property type="nucleotide sequence ID" value="NZ_PNCG01000001.1"/>
</dbReference>
<evidence type="ECO:0000256" key="1">
    <source>
        <dbReference type="SAM" id="Phobius"/>
    </source>
</evidence>
<reference evidence="2 3" key="1">
    <citation type="submission" date="2017-12" db="EMBL/GenBank/DDBJ databases">
        <authorList>
            <person name="Paulsen S."/>
            <person name="Gram L.K."/>
        </authorList>
    </citation>
    <scope>NUCLEOTIDE SEQUENCE [LARGE SCALE GENOMIC DNA]</scope>
    <source>
        <strain evidence="2 3">S2897</strain>
    </source>
</reference>
<name>A0A5S3Z9Q5_9GAMM</name>
<organism evidence="2 3">
    <name type="scientific">Pseudoalteromonas ruthenica</name>
    <dbReference type="NCBI Taxonomy" id="151081"/>
    <lineage>
        <taxon>Bacteria</taxon>
        <taxon>Pseudomonadati</taxon>
        <taxon>Pseudomonadota</taxon>
        <taxon>Gammaproteobacteria</taxon>
        <taxon>Alteromonadales</taxon>
        <taxon>Pseudoalteromonadaceae</taxon>
        <taxon>Pseudoalteromonas</taxon>
    </lineage>
</organism>
<comment type="caution">
    <text evidence="2">The sequence shown here is derived from an EMBL/GenBank/DDBJ whole genome shotgun (WGS) entry which is preliminary data.</text>
</comment>
<accession>A0A5S3Z9Q5</accession>
<dbReference type="AlphaFoldDB" id="A0A5S3Z9Q5"/>
<evidence type="ECO:0000313" key="2">
    <source>
        <dbReference type="EMBL" id="TMP88933.1"/>
    </source>
</evidence>
<feature type="transmembrane region" description="Helical" evidence="1">
    <location>
        <begin position="12"/>
        <end position="30"/>
    </location>
</feature>
<keyword evidence="1" id="KW-0812">Transmembrane</keyword>
<sequence>MFLAAVDKVAPLISVFINWGFMMALLFNLVSFSDERRRAHSPLWICLIITLSYVSTAFVERYSHAYLYWFFADIGTVLLIAFIYTSIHKIVAYYYCLCGLTFNGILHYLMYIDLHLKGNLEPWWLWSVYSFGINFMDLMMILVLIINKDFLGLCRIGRFLKASLAPKKVGDNG</sequence>
<feature type="transmembrane region" description="Helical" evidence="1">
    <location>
        <begin position="91"/>
        <end position="111"/>
    </location>
</feature>